<evidence type="ECO:0000313" key="1">
    <source>
        <dbReference type="EMBL" id="MAA14185.1"/>
    </source>
</evidence>
<reference evidence="1" key="1">
    <citation type="journal article" date="2017" name="Parasit. Vectors">
        <title>Sialotranscriptomics of Rhipicephalus zambeziensis reveals intricate expression profiles of secretory proteins and suggests tight temporal transcriptional regulation during blood-feeding.</title>
        <authorList>
            <person name="de Castro M.H."/>
            <person name="de Klerk D."/>
            <person name="Pienaar R."/>
            <person name="Rees D.J.G."/>
            <person name="Mans B.J."/>
        </authorList>
    </citation>
    <scope>NUCLEOTIDE SEQUENCE</scope>
    <source>
        <tissue evidence="1">Salivary glands</tissue>
    </source>
</reference>
<dbReference type="AlphaFoldDB" id="A0A224YBB3"/>
<protein>
    <submittedName>
        <fullName evidence="1">Uncharacterized protein</fullName>
    </submittedName>
</protein>
<organism evidence="1">
    <name type="scientific">Rhipicephalus zambeziensis</name>
    <dbReference type="NCBI Taxonomy" id="60191"/>
    <lineage>
        <taxon>Eukaryota</taxon>
        <taxon>Metazoa</taxon>
        <taxon>Ecdysozoa</taxon>
        <taxon>Arthropoda</taxon>
        <taxon>Chelicerata</taxon>
        <taxon>Arachnida</taxon>
        <taxon>Acari</taxon>
        <taxon>Parasitiformes</taxon>
        <taxon>Ixodida</taxon>
        <taxon>Ixodoidea</taxon>
        <taxon>Ixodidae</taxon>
        <taxon>Rhipicephalinae</taxon>
        <taxon>Rhipicephalus</taxon>
        <taxon>Rhipicephalus</taxon>
    </lineage>
</organism>
<proteinExistence type="predicted"/>
<name>A0A224YBB3_9ACAR</name>
<sequence>MTAYYFVTLIQVTIRCNSIYRLVIVNVVRVEVRLESSEDGKLLIKMETSNTSRRHVVKSVVIVLFDTSRNTCKKGFITLSSVPIGCSSDAKSWIYRKTTIVASKPSAVS</sequence>
<dbReference type="EMBL" id="GFPF01003039">
    <property type="protein sequence ID" value="MAA14185.1"/>
    <property type="molecule type" value="Transcribed_RNA"/>
</dbReference>
<accession>A0A224YBB3</accession>